<feature type="compositionally biased region" description="Low complexity" evidence="1">
    <location>
        <begin position="124"/>
        <end position="148"/>
    </location>
</feature>
<dbReference type="EMBL" id="JARJCN010000057">
    <property type="protein sequence ID" value="KAJ7079936.1"/>
    <property type="molecule type" value="Genomic_DNA"/>
</dbReference>
<feature type="compositionally biased region" description="Polar residues" evidence="1">
    <location>
        <begin position="79"/>
        <end position="96"/>
    </location>
</feature>
<reference evidence="2" key="1">
    <citation type="submission" date="2023-03" db="EMBL/GenBank/DDBJ databases">
        <title>Massive genome expansion in bonnet fungi (Mycena s.s.) driven by repeated elements and novel gene families across ecological guilds.</title>
        <authorList>
            <consortium name="Lawrence Berkeley National Laboratory"/>
            <person name="Harder C.B."/>
            <person name="Miyauchi S."/>
            <person name="Viragh M."/>
            <person name="Kuo A."/>
            <person name="Thoen E."/>
            <person name="Andreopoulos B."/>
            <person name="Lu D."/>
            <person name="Skrede I."/>
            <person name="Drula E."/>
            <person name="Henrissat B."/>
            <person name="Morin E."/>
            <person name="Kohler A."/>
            <person name="Barry K."/>
            <person name="LaButti K."/>
            <person name="Morin E."/>
            <person name="Salamov A."/>
            <person name="Lipzen A."/>
            <person name="Mereny Z."/>
            <person name="Hegedus B."/>
            <person name="Baldrian P."/>
            <person name="Stursova M."/>
            <person name="Weitz H."/>
            <person name="Taylor A."/>
            <person name="Grigoriev I.V."/>
            <person name="Nagy L.G."/>
            <person name="Martin F."/>
            <person name="Kauserud H."/>
        </authorList>
    </citation>
    <scope>NUCLEOTIDE SEQUENCE</scope>
    <source>
        <strain evidence="2">CBHHK173m</strain>
    </source>
</reference>
<organism evidence="2 3">
    <name type="scientific">Mycena belliarum</name>
    <dbReference type="NCBI Taxonomy" id="1033014"/>
    <lineage>
        <taxon>Eukaryota</taxon>
        <taxon>Fungi</taxon>
        <taxon>Dikarya</taxon>
        <taxon>Basidiomycota</taxon>
        <taxon>Agaricomycotina</taxon>
        <taxon>Agaricomycetes</taxon>
        <taxon>Agaricomycetidae</taxon>
        <taxon>Agaricales</taxon>
        <taxon>Marasmiineae</taxon>
        <taxon>Mycenaceae</taxon>
        <taxon>Mycena</taxon>
    </lineage>
</organism>
<feature type="compositionally biased region" description="Polar residues" evidence="1">
    <location>
        <begin position="29"/>
        <end position="40"/>
    </location>
</feature>
<protein>
    <submittedName>
        <fullName evidence="2">Uncharacterized protein</fullName>
    </submittedName>
</protein>
<gene>
    <name evidence="2" type="ORF">B0H15DRAFT_997592</name>
</gene>
<sequence>MHDDETGTTHPRKRPGPGPGLAPNFRPSPKSTLKASSSQRGPRPREITGANPDPKRRRRERRRGAEPESGGDRGETRSIPATNLTTSEARNASHWQEPQRRASLPRGPPLPCLRRSHLPPPTSHLPSPTSHLPSLTRLLATTASLARRVGGAAPDPARTDDVWSPIVPPSPTRDGPAPAPAQAEPLPKTAQAQVTPSREDISESAYGIGIGSASRVTRAPSPSPIRLPAMKPTQITIRIPPHGIRVGPNHIPIHIPDALERADSEAEAGAEAEAEADAIWREAKLLSAGTVRVLEP</sequence>
<feature type="compositionally biased region" description="Basic and acidic residues" evidence="1">
    <location>
        <begin position="63"/>
        <end position="76"/>
    </location>
</feature>
<feature type="region of interest" description="Disordered" evidence="1">
    <location>
        <begin position="1"/>
        <end position="206"/>
    </location>
</feature>
<name>A0AAD6TZU9_9AGAR</name>
<comment type="caution">
    <text evidence="2">The sequence shown here is derived from an EMBL/GenBank/DDBJ whole genome shotgun (WGS) entry which is preliminary data.</text>
</comment>
<proteinExistence type="predicted"/>
<dbReference type="AlphaFoldDB" id="A0AAD6TZU9"/>
<keyword evidence="3" id="KW-1185">Reference proteome</keyword>
<evidence type="ECO:0000256" key="1">
    <source>
        <dbReference type="SAM" id="MobiDB-lite"/>
    </source>
</evidence>
<evidence type="ECO:0000313" key="3">
    <source>
        <dbReference type="Proteomes" id="UP001222325"/>
    </source>
</evidence>
<accession>A0AAD6TZU9</accession>
<evidence type="ECO:0000313" key="2">
    <source>
        <dbReference type="EMBL" id="KAJ7079936.1"/>
    </source>
</evidence>
<dbReference type="Proteomes" id="UP001222325">
    <property type="component" value="Unassembled WGS sequence"/>
</dbReference>